<dbReference type="NCBIfam" id="NF008113">
    <property type="entry name" value="PRK10860.1"/>
    <property type="match status" value="1"/>
</dbReference>
<dbReference type="InterPro" id="IPR016192">
    <property type="entry name" value="APOBEC/CMP_deaminase_Zn-bd"/>
</dbReference>
<proteinExistence type="inferred from homology"/>
<evidence type="ECO:0000256" key="7">
    <source>
        <dbReference type="ARBA" id="ARBA00048045"/>
    </source>
</evidence>
<comment type="caution">
    <text evidence="10">The sequence shown here is derived from an EMBL/GenBank/DDBJ whole genome shotgun (WGS) entry which is preliminary data.</text>
</comment>
<evidence type="ECO:0000256" key="6">
    <source>
        <dbReference type="ARBA" id="ARBA00022833"/>
    </source>
</evidence>
<dbReference type="InterPro" id="IPR002125">
    <property type="entry name" value="CMP_dCMP_dom"/>
</dbReference>
<evidence type="ECO:0000256" key="4">
    <source>
        <dbReference type="ARBA" id="ARBA00022723"/>
    </source>
</evidence>
<keyword evidence="11" id="KW-1185">Reference proteome</keyword>
<evidence type="ECO:0000313" key="10">
    <source>
        <dbReference type="EMBL" id="EGC17811.1"/>
    </source>
</evidence>
<feature type="active site" description="Proton donor" evidence="8">
    <location>
        <position position="145"/>
    </location>
</feature>
<dbReference type="Gene3D" id="3.40.140.10">
    <property type="entry name" value="Cytidine Deaminase, domain 2"/>
    <property type="match status" value="1"/>
</dbReference>
<comment type="cofactor">
    <cofactor evidence="8">
        <name>Zn(2+)</name>
        <dbReference type="ChEBI" id="CHEBI:29105"/>
    </cofactor>
    <text evidence="8">Binds 1 zinc ion per subunit.</text>
</comment>
<dbReference type="RefSeq" id="WP_003782079.1">
    <property type="nucleotide sequence ID" value="NZ_GL870929.1"/>
</dbReference>
<feature type="binding site" evidence="8">
    <location>
        <position position="143"/>
    </location>
    <ligand>
        <name>Zn(2+)</name>
        <dbReference type="ChEBI" id="CHEBI:29105"/>
        <note>catalytic</note>
    </ligand>
</feature>
<dbReference type="STRING" id="888741.HMPREF9098_0789"/>
<evidence type="ECO:0000259" key="9">
    <source>
        <dbReference type="PROSITE" id="PS51747"/>
    </source>
</evidence>
<dbReference type="AlphaFoldDB" id="F0EY29"/>
<dbReference type="Proteomes" id="UP000004088">
    <property type="component" value="Unassembled WGS sequence"/>
</dbReference>
<dbReference type="Pfam" id="PF14437">
    <property type="entry name" value="MafB19-deam"/>
    <property type="match status" value="1"/>
</dbReference>
<accession>F0EY29</accession>
<comment type="catalytic activity">
    <reaction evidence="7 8">
        <text>adenosine(34) in tRNA + H2O + H(+) = inosine(34) in tRNA + NH4(+)</text>
        <dbReference type="Rhea" id="RHEA:43168"/>
        <dbReference type="Rhea" id="RHEA-COMP:10373"/>
        <dbReference type="Rhea" id="RHEA-COMP:10374"/>
        <dbReference type="ChEBI" id="CHEBI:15377"/>
        <dbReference type="ChEBI" id="CHEBI:15378"/>
        <dbReference type="ChEBI" id="CHEBI:28938"/>
        <dbReference type="ChEBI" id="CHEBI:74411"/>
        <dbReference type="ChEBI" id="CHEBI:82852"/>
        <dbReference type="EC" id="3.5.4.33"/>
    </reaction>
</comment>
<dbReference type="GO" id="GO:0002100">
    <property type="term" value="P:tRNA wobble adenosine to inosine editing"/>
    <property type="evidence" value="ECO:0007669"/>
    <property type="project" value="UniProtKB-UniRule"/>
</dbReference>
<name>F0EY29_9NEIS</name>
<reference evidence="10 11" key="1">
    <citation type="submission" date="2011-01" db="EMBL/GenBank/DDBJ databases">
        <authorList>
            <person name="Muzny D."/>
            <person name="Qin X."/>
            <person name="Deng J."/>
            <person name="Jiang H."/>
            <person name="Liu Y."/>
            <person name="Qu J."/>
            <person name="Song X.-Z."/>
            <person name="Zhang L."/>
            <person name="Thornton R."/>
            <person name="Coyle M."/>
            <person name="Francisco L."/>
            <person name="Jackson L."/>
            <person name="Javaid M."/>
            <person name="Korchina V."/>
            <person name="Kovar C."/>
            <person name="Mata R."/>
            <person name="Mathew T."/>
            <person name="Ngo R."/>
            <person name="Nguyen L."/>
            <person name="Nguyen N."/>
            <person name="Okwuonu G."/>
            <person name="Ongeri F."/>
            <person name="Pham C."/>
            <person name="Simmons D."/>
            <person name="Wilczek-Boney K."/>
            <person name="Hale W."/>
            <person name="Jakkamsetti A."/>
            <person name="Pham P."/>
            <person name="Ruth R."/>
            <person name="San Lucas F."/>
            <person name="Warren J."/>
            <person name="Zhang J."/>
            <person name="Zhao Z."/>
            <person name="Zhou C."/>
            <person name="Zhu D."/>
            <person name="Lee S."/>
            <person name="Bess C."/>
            <person name="Blankenburg K."/>
            <person name="Forbes L."/>
            <person name="Fu Q."/>
            <person name="Gubbala S."/>
            <person name="Hirani K."/>
            <person name="Jayaseelan J.C."/>
            <person name="Lara F."/>
            <person name="Munidasa M."/>
            <person name="Palculict T."/>
            <person name="Patil S."/>
            <person name="Pu L.-L."/>
            <person name="Saada N."/>
            <person name="Tang L."/>
            <person name="Weissenberger G."/>
            <person name="Zhu Y."/>
            <person name="Hemphill L."/>
            <person name="Shang Y."/>
            <person name="Youmans B."/>
            <person name="Ayvaz T."/>
            <person name="Ross M."/>
            <person name="Santibanez J."/>
            <person name="Aqrawi P."/>
            <person name="Gross S."/>
            <person name="Joshi V."/>
            <person name="Fowler G."/>
            <person name="Nazareth L."/>
            <person name="Reid J."/>
            <person name="Worley K."/>
            <person name="Petrosino J."/>
            <person name="Highlander S."/>
            <person name="Gibbs R."/>
        </authorList>
    </citation>
    <scope>NUCLEOTIDE SEQUENCE [LARGE SCALE GENOMIC DNA]</scope>
    <source>
        <strain evidence="10 11">ATCC 33394</strain>
    </source>
</reference>
<comment type="similarity">
    <text evidence="1">Belongs to the cytidine and deoxycytidylate deaminase family. ADAT2 subfamily.</text>
</comment>
<evidence type="ECO:0000256" key="8">
    <source>
        <dbReference type="HAMAP-Rule" id="MF_00972"/>
    </source>
</evidence>
<dbReference type="GO" id="GO:0052717">
    <property type="term" value="F:tRNA-specific adenosine-34 deaminase activity"/>
    <property type="evidence" value="ECO:0007669"/>
    <property type="project" value="UniProtKB-UniRule"/>
</dbReference>
<evidence type="ECO:0000256" key="1">
    <source>
        <dbReference type="ARBA" id="ARBA00010669"/>
    </source>
</evidence>
<evidence type="ECO:0000313" key="11">
    <source>
        <dbReference type="Proteomes" id="UP000004088"/>
    </source>
</evidence>
<dbReference type="PANTHER" id="PTHR11079:SF202">
    <property type="entry name" value="TRNA-SPECIFIC ADENOSINE DEAMINASE"/>
    <property type="match status" value="1"/>
</dbReference>
<evidence type="ECO:0000256" key="5">
    <source>
        <dbReference type="ARBA" id="ARBA00022801"/>
    </source>
</evidence>
<dbReference type="PANTHER" id="PTHR11079">
    <property type="entry name" value="CYTOSINE DEAMINASE FAMILY MEMBER"/>
    <property type="match status" value="1"/>
</dbReference>
<keyword evidence="3 8" id="KW-0819">tRNA processing</keyword>
<comment type="function">
    <text evidence="8">Catalyzes the deamination of adenosine to inosine at the wobble position 34 of tRNA(Arg2).</text>
</comment>
<evidence type="ECO:0000256" key="3">
    <source>
        <dbReference type="ARBA" id="ARBA00022694"/>
    </source>
</evidence>
<dbReference type="CDD" id="cd01285">
    <property type="entry name" value="nucleoside_deaminase"/>
    <property type="match status" value="1"/>
</dbReference>
<feature type="binding site" evidence="8">
    <location>
        <position position="176"/>
    </location>
    <ligand>
        <name>Zn(2+)</name>
        <dbReference type="ChEBI" id="CHEBI:29105"/>
        <note>catalytic</note>
    </ligand>
</feature>
<sequence length="241" mass="25608">MTALTTPPLAPKVVAVLAGLQIYTVEDVQAACPCRVFLLLKKSGLSVTLSVFWQLVAVSLRKNVSELSDGERAAWQQKLQEMPPVAVFPPLEEQQKFMQAALVQAALAAEAGEVPVGAVVVHRGNIVAQAYNRCVADCNVSHHAEILALAQAGQVLGSYRLNECDVYVSLEPCAMCAGALMQARVARVIFAASEPKTGAAGSVVNLFANKALNAHTAVSGGVLADEAQAILQQFFQNKRKK</sequence>
<keyword evidence="5 8" id="KW-0378">Hydrolase</keyword>
<dbReference type="GO" id="GO:0008270">
    <property type="term" value="F:zinc ion binding"/>
    <property type="evidence" value="ECO:0007669"/>
    <property type="project" value="UniProtKB-UniRule"/>
</dbReference>
<dbReference type="PROSITE" id="PS51747">
    <property type="entry name" value="CYT_DCMP_DEAMINASES_2"/>
    <property type="match status" value="1"/>
</dbReference>
<dbReference type="InterPro" id="IPR028883">
    <property type="entry name" value="tRNA_aden_deaminase"/>
</dbReference>
<organism evidence="10 11">
    <name type="scientific">Kingella denitrificans ATCC 33394</name>
    <dbReference type="NCBI Taxonomy" id="888741"/>
    <lineage>
        <taxon>Bacteria</taxon>
        <taxon>Pseudomonadati</taxon>
        <taxon>Pseudomonadota</taxon>
        <taxon>Betaproteobacteria</taxon>
        <taxon>Neisseriales</taxon>
        <taxon>Neisseriaceae</taxon>
        <taxon>Kingella</taxon>
    </lineage>
</organism>
<keyword evidence="4 8" id="KW-0479">Metal-binding</keyword>
<dbReference type="EMBL" id="AEWV01000014">
    <property type="protein sequence ID" value="EGC17811.1"/>
    <property type="molecule type" value="Genomic_DNA"/>
</dbReference>
<comment type="subunit">
    <text evidence="2 8">Homodimer.</text>
</comment>
<dbReference type="PROSITE" id="PS00903">
    <property type="entry name" value="CYT_DCMP_DEAMINASES_1"/>
    <property type="match status" value="1"/>
</dbReference>
<dbReference type="HOGENOM" id="CLU_025810_2_2_4"/>
<dbReference type="InterPro" id="IPR058535">
    <property type="entry name" value="MafB19-deam"/>
</dbReference>
<dbReference type="HAMAP" id="MF_00972">
    <property type="entry name" value="tRNA_aden_deaminase"/>
    <property type="match status" value="1"/>
</dbReference>
<feature type="binding site" evidence="8">
    <location>
        <position position="173"/>
    </location>
    <ligand>
        <name>Zn(2+)</name>
        <dbReference type="ChEBI" id="CHEBI:29105"/>
        <note>catalytic</note>
    </ligand>
</feature>
<dbReference type="EC" id="3.5.4.33" evidence="8"/>
<keyword evidence="6 8" id="KW-0862">Zinc</keyword>
<evidence type="ECO:0000256" key="2">
    <source>
        <dbReference type="ARBA" id="ARBA00011738"/>
    </source>
</evidence>
<protein>
    <recommendedName>
        <fullName evidence="8">tRNA-specific adenosine deaminase</fullName>
        <ecNumber evidence="8">3.5.4.33</ecNumber>
    </recommendedName>
</protein>
<feature type="domain" description="CMP/dCMP-type deaminase" evidence="9">
    <location>
        <begin position="92"/>
        <end position="203"/>
    </location>
</feature>
<dbReference type="SUPFAM" id="SSF53927">
    <property type="entry name" value="Cytidine deaminase-like"/>
    <property type="match status" value="1"/>
</dbReference>
<gene>
    <name evidence="8 10" type="primary">tadA</name>
    <name evidence="10" type="ORF">HMPREF9098_0789</name>
</gene>
<dbReference type="InterPro" id="IPR016193">
    <property type="entry name" value="Cytidine_deaminase-like"/>
</dbReference>